<dbReference type="Proteomes" id="UP000031057">
    <property type="component" value="Unassembled WGS sequence"/>
</dbReference>
<dbReference type="STRING" id="1348853.LK12_17305"/>
<comment type="caution">
    <text evidence="1">The sequence shown here is derived from an EMBL/GenBank/DDBJ whole genome shotgun (WGS) entry which is preliminary data.</text>
</comment>
<name>A0A0B1ZLY6_9SPHN</name>
<sequence>MTRILAKLDTSKLSEEELRALDLLHGKWSGAKQFEAIRSGVVMPKVQVAGVGGAALLSPLLAWASAARGIAAIQGQRLDPGFGQYEHQLACVVVAFDTEYYEFVGAHLPLALAAGVPLEAIEALWQGRDDIDPADRAIVDYVRGVVSGTVTNDQFAAIAGRMSDRAIVEFTALILNILMSIRTAQAFTDQRGFNRDDIEGMLAAARAGVLPEGRLEAYEGWFFHPDRHLDVTPE</sequence>
<protein>
    <recommendedName>
        <fullName evidence="3">Carboxymuconolactone decarboxylase-like domain-containing protein</fullName>
    </recommendedName>
</protein>
<evidence type="ECO:0000313" key="1">
    <source>
        <dbReference type="EMBL" id="KHK90354.1"/>
    </source>
</evidence>
<dbReference type="SUPFAM" id="SSF69118">
    <property type="entry name" value="AhpD-like"/>
    <property type="match status" value="1"/>
</dbReference>
<gene>
    <name evidence="1" type="ORF">LK12_17305</name>
</gene>
<evidence type="ECO:0000313" key="2">
    <source>
        <dbReference type="Proteomes" id="UP000031057"/>
    </source>
</evidence>
<proteinExistence type="predicted"/>
<reference evidence="1 2" key="1">
    <citation type="submission" date="2014-10" db="EMBL/GenBank/DDBJ databases">
        <title>Genome sequence of Novosphingobium malaysiense MUSC 273(T).</title>
        <authorList>
            <person name="Lee L.-H."/>
        </authorList>
    </citation>
    <scope>NUCLEOTIDE SEQUENCE [LARGE SCALE GENOMIC DNA]</scope>
    <source>
        <strain evidence="1 2">MUSC 273</strain>
    </source>
</reference>
<accession>A0A0B1ZLY6</accession>
<dbReference type="OrthoDB" id="5987308at2"/>
<dbReference type="AlphaFoldDB" id="A0A0B1ZLY6"/>
<dbReference type="Gene3D" id="1.20.1290.10">
    <property type="entry name" value="AhpD-like"/>
    <property type="match status" value="1"/>
</dbReference>
<dbReference type="InterPro" id="IPR029032">
    <property type="entry name" value="AhpD-like"/>
</dbReference>
<dbReference type="EMBL" id="JTDI01000005">
    <property type="protein sequence ID" value="KHK90354.1"/>
    <property type="molecule type" value="Genomic_DNA"/>
</dbReference>
<organism evidence="1 2">
    <name type="scientific">Novosphingobium malaysiense</name>
    <dbReference type="NCBI Taxonomy" id="1348853"/>
    <lineage>
        <taxon>Bacteria</taxon>
        <taxon>Pseudomonadati</taxon>
        <taxon>Pseudomonadota</taxon>
        <taxon>Alphaproteobacteria</taxon>
        <taxon>Sphingomonadales</taxon>
        <taxon>Sphingomonadaceae</taxon>
        <taxon>Novosphingobium</taxon>
    </lineage>
</organism>
<dbReference type="RefSeq" id="WP_039286595.1">
    <property type="nucleotide sequence ID" value="NZ_JTDI01000005.1"/>
</dbReference>
<evidence type="ECO:0008006" key="3">
    <source>
        <dbReference type="Google" id="ProtNLM"/>
    </source>
</evidence>
<keyword evidence="2" id="KW-1185">Reference proteome</keyword>